<organism evidence="10 12">
    <name type="scientific">Adineta steineri</name>
    <dbReference type="NCBI Taxonomy" id="433720"/>
    <lineage>
        <taxon>Eukaryota</taxon>
        <taxon>Metazoa</taxon>
        <taxon>Spiralia</taxon>
        <taxon>Gnathifera</taxon>
        <taxon>Rotifera</taxon>
        <taxon>Eurotatoria</taxon>
        <taxon>Bdelloidea</taxon>
        <taxon>Adinetida</taxon>
        <taxon>Adinetidae</taxon>
        <taxon>Adineta</taxon>
    </lineage>
</organism>
<feature type="transmembrane region" description="Helical" evidence="8">
    <location>
        <begin position="90"/>
        <end position="108"/>
    </location>
</feature>
<dbReference type="PROSITE" id="PS50262">
    <property type="entry name" value="G_PROTEIN_RECEP_F1_2"/>
    <property type="match status" value="1"/>
</dbReference>
<feature type="transmembrane region" description="Helical" evidence="8">
    <location>
        <begin position="211"/>
        <end position="236"/>
    </location>
</feature>
<evidence type="ECO:0000313" key="10">
    <source>
        <dbReference type="EMBL" id="CAF1459190.1"/>
    </source>
</evidence>
<feature type="domain" description="G-protein coupled receptors family 1 profile" evidence="9">
    <location>
        <begin position="28"/>
        <end position="276"/>
    </location>
</feature>
<dbReference type="PANTHER" id="PTHR24243:SF230">
    <property type="entry name" value="G-PROTEIN COUPLED RECEPTORS FAMILY 1 PROFILE DOMAIN-CONTAINING PROTEIN"/>
    <property type="match status" value="1"/>
</dbReference>
<dbReference type="Gene3D" id="1.20.1070.10">
    <property type="entry name" value="Rhodopsin 7-helix transmembrane proteins"/>
    <property type="match status" value="1"/>
</dbReference>
<evidence type="ECO:0000256" key="3">
    <source>
        <dbReference type="ARBA" id="ARBA00022989"/>
    </source>
</evidence>
<feature type="transmembrane region" description="Helical" evidence="8">
    <location>
        <begin position="129"/>
        <end position="149"/>
    </location>
</feature>
<evidence type="ECO:0000256" key="1">
    <source>
        <dbReference type="ARBA" id="ARBA00004141"/>
    </source>
</evidence>
<dbReference type="InterPro" id="IPR000276">
    <property type="entry name" value="GPCR_Rhodpsn"/>
</dbReference>
<reference evidence="10" key="1">
    <citation type="submission" date="2021-02" db="EMBL/GenBank/DDBJ databases">
        <authorList>
            <person name="Nowell W R."/>
        </authorList>
    </citation>
    <scope>NUCLEOTIDE SEQUENCE</scope>
</reference>
<dbReference type="EMBL" id="CAJOBB010002112">
    <property type="protein sequence ID" value="CAF3939025.1"/>
    <property type="molecule type" value="Genomic_DNA"/>
</dbReference>
<feature type="transmembrane region" description="Helical" evidence="8">
    <location>
        <begin position="48"/>
        <end position="70"/>
    </location>
</feature>
<gene>
    <name evidence="10" type="ORF">IZO911_LOCUS42826</name>
    <name evidence="11" type="ORF">KXQ929_LOCUS24919</name>
</gene>
<keyword evidence="6" id="KW-0675">Receptor</keyword>
<evidence type="ECO:0000256" key="8">
    <source>
        <dbReference type="SAM" id="Phobius"/>
    </source>
</evidence>
<protein>
    <recommendedName>
        <fullName evidence="9">G-protein coupled receptors family 1 profile domain-containing protein</fullName>
    </recommendedName>
</protein>
<feature type="transmembrane region" description="Helical" evidence="8">
    <location>
        <begin position="14"/>
        <end position="36"/>
    </location>
</feature>
<evidence type="ECO:0000313" key="12">
    <source>
        <dbReference type="Proteomes" id="UP000663860"/>
    </source>
</evidence>
<evidence type="ECO:0000256" key="6">
    <source>
        <dbReference type="ARBA" id="ARBA00023170"/>
    </source>
</evidence>
<proteinExistence type="predicted"/>
<evidence type="ECO:0000256" key="2">
    <source>
        <dbReference type="ARBA" id="ARBA00022692"/>
    </source>
</evidence>
<dbReference type="Proteomes" id="UP000663860">
    <property type="component" value="Unassembled WGS sequence"/>
</dbReference>
<feature type="transmembrane region" description="Helical" evidence="8">
    <location>
        <begin position="256"/>
        <end position="277"/>
    </location>
</feature>
<dbReference type="PANTHER" id="PTHR24243">
    <property type="entry name" value="G-PROTEIN COUPLED RECEPTOR"/>
    <property type="match status" value="1"/>
</dbReference>
<comment type="subcellular location">
    <subcellularLocation>
        <location evidence="1">Membrane</location>
        <topology evidence="1">Multi-pass membrane protein</topology>
    </subcellularLocation>
</comment>
<accession>A0A815Q6F2</accession>
<keyword evidence="2 8" id="KW-0812">Transmembrane</keyword>
<keyword evidence="3 8" id="KW-1133">Transmembrane helix</keyword>
<keyword evidence="7" id="KW-0807">Transducer</keyword>
<evidence type="ECO:0000313" key="11">
    <source>
        <dbReference type="EMBL" id="CAF3939025.1"/>
    </source>
</evidence>
<dbReference type="Proteomes" id="UP000663868">
    <property type="component" value="Unassembled WGS sequence"/>
</dbReference>
<evidence type="ECO:0000256" key="7">
    <source>
        <dbReference type="ARBA" id="ARBA00023224"/>
    </source>
</evidence>
<evidence type="ECO:0000259" key="9">
    <source>
        <dbReference type="PROSITE" id="PS50262"/>
    </source>
</evidence>
<dbReference type="GO" id="GO:0005886">
    <property type="term" value="C:plasma membrane"/>
    <property type="evidence" value="ECO:0007669"/>
    <property type="project" value="TreeGrafter"/>
</dbReference>
<keyword evidence="4" id="KW-0297">G-protein coupled receptor</keyword>
<dbReference type="AlphaFoldDB" id="A0A815Q6F2"/>
<dbReference type="Pfam" id="PF00001">
    <property type="entry name" value="7tm_1"/>
    <property type="match status" value="1"/>
</dbReference>
<name>A0A815Q6F2_9BILA</name>
<evidence type="ECO:0000256" key="5">
    <source>
        <dbReference type="ARBA" id="ARBA00023136"/>
    </source>
</evidence>
<sequence length="316" mass="36918">MVITNLPFIQQGMIRYGITVYFALGIIGNIFNCIIFTRITYRRTPSSIYFLSLSIFSAIYLIWLMFPIFYSLDHHDLQTQSLFYCKVRMYVGHCLGQCIRYTIVFACIDRYIITQRSFHIRSLSSIQMAVKVVFTMSLICFIIGLHIPILMSIRDGVCGMFDSYKLIYAIYQIILVGLLPPILMIIFSSLTVRNLWYRHTDQIRVRNRDRYLMRMLVAEVIIDIVTSIPYSINLVYGAITYYGVSKSSQRLEIEAFITFITQFLIYLIGVAPFYLFISTAKPFRKRFMNLFLTYGNKCISRHIRVFPADEQITTGQ</sequence>
<evidence type="ECO:0000256" key="4">
    <source>
        <dbReference type="ARBA" id="ARBA00023040"/>
    </source>
</evidence>
<dbReference type="EMBL" id="CAJNOE010001939">
    <property type="protein sequence ID" value="CAF1459190.1"/>
    <property type="molecule type" value="Genomic_DNA"/>
</dbReference>
<keyword evidence="5 8" id="KW-0472">Membrane</keyword>
<comment type="caution">
    <text evidence="10">The sequence shown here is derived from an EMBL/GenBank/DDBJ whole genome shotgun (WGS) entry which is preliminary data.</text>
</comment>
<dbReference type="InterPro" id="IPR017452">
    <property type="entry name" value="GPCR_Rhodpsn_7TM"/>
</dbReference>
<dbReference type="SUPFAM" id="SSF81321">
    <property type="entry name" value="Family A G protein-coupled receptor-like"/>
    <property type="match status" value="1"/>
</dbReference>
<feature type="transmembrane region" description="Helical" evidence="8">
    <location>
        <begin position="169"/>
        <end position="190"/>
    </location>
</feature>
<dbReference type="GO" id="GO:0004930">
    <property type="term" value="F:G protein-coupled receptor activity"/>
    <property type="evidence" value="ECO:0007669"/>
    <property type="project" value="UniProtKB-KW"/>
</dbReference>